<feature type="compositionally biased region" description="Low complexity" evidence="1">
    <location>
        <begin position="130"/>
        <end position="148"/>
    </location>
</feature>
<evidence type="ECO:0000256" key="1">
    <source>
        <dbReference type="SAM" id="MobiDB-lite"/>
    </source>
</evidence>
<gene>
    <name evidence="3" type="primary">Dsim\GD11970</name>
    <name evidence="3" type="ORF">Dsim_GD11970</name>
</gene>
<evidence type="ECO:0000313" key="3">
    <source>
        <dbReference type="EMBL" id="EDX15371.1"/>
    </source>
</evidence>
<dbReference type="HOGENOM" id="CLU_483383_0_0_1"/>
<dbReference type="OMA" id="ERRFTMF"/>
<dbReference type="InterPro" id="IPR000782">
    <property type="entry name" value="FAS1_domain"/>
</dbReference>
<proteinExistence type="predicted"/>
<feature type="domain" description="FAS1" evidence="2">
    <location>
        <begin position="276"/>
        <end position="422"/>
    </location>
</feature>
<dbReference type="PANTHER" id="PTHR10900">
    <property type="entry name" value="PERIOSTIN-RELATED"/>
    <property type="match status" value="1"/>
</dbReference>
<feature type="region of interest" description="Disordered" evidence="1">
    <location>
        <begin position="29"/>
        <end position="53"/>
    </location>
</feature>
<reference evidence="3 4" key="1">
    <citation type="journal article" date="2007" name="Nature">
        <title>Evolution of genes and genomes on the Drosophila phylogeny.</title>
        <authorList>
            <consortium name="Drosophila 12 Genomes Consortium"/>
            <person name="Clark A.G."/>
            <person name="Eisen M.B."/>
            <person name="Smith D.R."/>
            <person name="Bergman C.M."/>
            <person name="Oliver B."/>
            <person name="Markow T.A."/>
            <person name="Kaufman T.C."/>
            <person name="Kellis M."/>
            <person name="Gelbart W."/>
            <person name="Iyer V.N."/>
            <person name="Pollard D.A."/>
            <person name="Sackton T.B."/>
            <person name="Larracuente A.M."/>
            <person name="Singh N.D."/>
            <person name="Abad J.P."/>
            <person name="Abt D.N."/>
            <person name="Adryan B."/>
            <person name="Aguade M."/>
            <person name="Akashi H."/>
            <person name="Anderson W.W."/>
            <person name="Aquadro C.F."/>
            <person name="Ardell D.H."/>
            <person name="Arguello R."/>
            <person name="Artieri C.G."/>
            <person name="Barbash D.A."/>
            <person name="Barker D."/>
            <person name="Barsanti P."/>
            <person name="Batterham P."/>
            <person name="Batzoglou S."/>
            <person name="Begun D."/>
            <person name="Bhutkar A."/>
            <person name="Blanco E."/>
            <person name="Bosak S.A."/>
            <person name="Bradley R.K."/>
            <person name="Brand A.D."/>
            <person name="Brent M.R."/>
            <person name="Brooks A.N."/>
            <person name="Brown R.H."/>
            <person name="Butlin R.K."/>
            <person name="Caggese C."/>
            <person name="Calvi B.R."/>
            <person name="Bernardo de Carvalho A."/>
            <person name="Caspi A."/>
            <person name="Castrezana S."/>
            <person name="Celniker S.E."/>
            <person name="Chang J.L."/>
            <person name="Chapple C."/>
            <person name="Chatterji S."/>
            <person name="Chinwalla A."/>
            <person name="Civetta A."/>
            <person name="Clifton S.W."/>
            <person name="Comeron J.M."/>
            <person name="Costello J.C."/>
            <person name="Coyne J.A."/>
            <person name="Daub J."/>
            <person name="David R.G."/>
            <person name="Delcher A.L."/>
            <person name="Delehaunty K."/>
            <person name="Do C.B."/>
            <person name="Ebling H."/>
            <person name="Edwards K."/>
            <person name="Eickbush T."/>
            <person name="Evans J.D."/>
            <person name="Filipski A."/>
            <person name="Findeiss S."/>
            <person name="Freyhult E."/>
            <person name="Fulton L."/>
            <person name="Fulton R."/>
            <person name="Garcia A.C."/>
            <person name="Gardiner A."/>
            <person name="Garfield D.A."/>
            <person name="Garvin B.E."/>
            <person name="Gibson G."/>
            <person name="Gilbert D."/>
            <person name="Gnerre S."/>
            <person name="Godfrey J."/>
            <person name="Good R."/>
            <person name="Gotea V."/>
            <person name="Gravely B."/>
            <person name="Greenberg A.J."/>
            <person name="Griffiths-Jones S."/>
            <person name="Gross S."/>
            <person name="Guigo R."/>
            <person name="Gustafson E.A."/>
            <person name="Haerty W."/>
            <person name="Hahn M.W."/>
            <person name="Halligan D.L."/>
            <person name="Halpern A.L."/>
            <person name="Halter G.M."/>
            <person name="Han M.V."/>
            <person name="Heger A."/>
            <person name="Hillier L."/>
            <person name="Hinrichs A.S."/>
            <person name="Holmes I."/>
            <person name="Hoskins R.A."/>
            <person name="Hubisz M.J."/>
            <person name="Hultmark D."/>
            <person name="Huntley M.A."/>
            <person name="Jaffe D.B."/>
            <person name="Jagadeeshan S."/>
            <person name="Jeck W.R."/>
            <person name="Johnson J."/>
            <person name="Jones C.D."/>
            <person name="Jordan W.C."/>
            <person name="Karpen G.H."/>
            <person name="Kataoka E."/>
            <person name="Keightley P.D."/>
            <person name="Kheradpour P."/>
            <person name="Kirkness E.F."/>
            <person name="Koerich L.B."/>
            <person name="Kristiansen K."/>
            <person name="Kudrna D."/>
            <person name="Kulathinal R.J."/>
            <person name="Kumar S."/>
            <person name="Kwok R."/>
            <person name="Lander E."/>
            <person name="Langley C.H."/>
            <person name="Lapoint R."/>
            <person name="Lazzaro B.P."/>
            <person name="Lee S.J."/>
            <person name="Levesque L."/>
            <person name="Li R."/>
            <person name="Lin C.F."/>
            <person name="Lin M.F."/>
            <person name="Lindblad-Toh K."/>
            <person name="Llopart A."/>
            <person name="Long M."/>
            <person name="Low L."/>
            <person name="Lozovsky E."/>
            <person name="Lu J."/>
            <person name="Luo M."/>
            <person name="Machado C.A."/>
            <person name="Makalowski W."/>
            <person name="Marzo M."/>
            <person name="Matsuda M."/>
            <person name="Matzkin L."/>
            <person name="McAllister B."/>
            <person name="McBride C.S."/>
            <person name="McKernan B."/>
            <person name="McKernan K."/>
            <person name="Mendez-Lago M."/>
            <person name="Minx P."/>
            <person name="Mollenhauer M.U."/>
            <person name="Montooth K."/>
            <person name="Mount S.M."/>
            <person name="Mu X."/>
            <person name="Myers E."/>
            <person name="Negre B."/>
            <person name="Newfeld S."/>
            <person name="Nielsen R."/>
            <person name="Noor M.A."/>
            <person name="O'Grady P."/>
            <person name="Pachter L."/>
            <person name="Papaceit M."/>
            <person name="Parisi M.J."/>
            <person name="Parisi M."/>
            <person name="Parts L."/>
            <person name="Pedersen J.S."/>
            <person name="Pesole G."/>
            <person name="Phillippy A.M."/>
            <person name="Ponting C.P."/>
            <person name="Pop M."/>
            <person name="Porcelli D."/>
            <person name="Powell J.R."/>
            <person name="Prohaska S."/>
            <person name="Pruitt K."/>
            <person name="Puig M."/>
            <person name="Quesneville H."/>
            <person name="Ram K.R."/>
            <person name="Rand D."/>
            <person name="Rasmussen M.D."/>
            <person name="Reed L.K."/>
            <person name="Reenan R."/>
            <person name="Reily A."/>
            <person name="Remington K.A."/>
            <person name="Rieger T.T."/>
            <person name="Ritchie M.G."/>
            <person name="Robin C."/>
            <person name="Rogers Y.H."/>
            <person name="Rohde C."/>
            <person name="Rozas J."/>
            <person name="Rubenfield M.J."/>
            <person name="Ruiz A."/>
            <person name="Russo S."/>
            <person name="Salzberg S.L."/>
            <person name="Sanchez-Gracia A."/>
            <person name="Saranga D.J."/>
            <person name="Sato H."/>
            <person name="Schaeffer S.W."/>
            <person name="Schatz M.C."/>
            <person name="Schlenke T."/>
            <person name="Schwartz R."/>
            <person name="Segarra C."/>
            <person name="Singh R.S."/>
            <person name="Sirot L."/>
            <person name="Sirota M."/>
            <person name="Sisneros N.B."/>
            <person name="Smith C.D."/>
            <person name="Smith T.F."/>
            <person name="Spieth J."/>
            <person name="Stage D.E."/>
            <person name="Stark A."/>
            <person name="Stephan W."/>
            <person name="Strausberg R.L."/>
            <person name="Strempel S."/>
            <person name="Sturgill D."/>
            <person name="Sutton G."/>
            <person name="Sutton G.G."/>
            <person name="Tao W."/>
            <person name="Teichmann S."/>
            <person name="Tobari Y.N."/>
            <person name="Tomimura Y."/>
            <person name="Tsolas J.M."/>
            <person name="Valente V.L."/>
            <person name="Venter E."/>
            <person name="Venter J.C."/>
            <person name="Vicario S."/>
            <person name="Vieira F.G."/>
            <person name="Vilella A.J."/>
            <person name="Villasante A."/>
            <person name="Walenz B."/>
            <person name="Wang J."/>
            <person name="Wasserman M."/>
            <person name="Watts T."/>
            <person name="Wilson D."/>
            <person name="Wilson R.K."/>
            <person name="Wing R.A."/>
            <person name="Wolfner M.F."/>
            <person name="Wong A."/>
            <person name="Wong G.K."/>
            <person name="Wu C.I."/>
            <person name="Wu G."/>
            <person name="Yamamoto D."/>
            <person name="Yang H.P."/>
            <person name="Yang S.P."/>
            <person name="Yorke J.A."/>
            <person name="Yoshida K."/>
            <person name="Zdobnov E."/>
            <person name="Zhang P."/>
            <person name="Zhang Y."/>
            <person name="Zimin A.V."/>
            <person name="Baldwin J."/>
            <person name="Abdouelleil A."/>
            <person name="Abdulkadir J."/>
            <person name="Abebe A."/>
            <person name="Abera B."/>
            <person name="Abreu J."/>
            <person name="Acer S.C."/>
            <person name="Aftuck L."/>
            <person name="Alexander A."/>
            <person name="An P."/>
            <person name="Anderson E."/>
            <person name="Anderson S."/>
            <person name="Arachi H."/>
            <person name="Azer M."/>
            <person name="Bachantsang P."/>
            <person name="Barry A."/>
            <person name="Bayul T."/>
            <person name="Berlin A."/>
            <person name="Bessette D."/>
            <person name="Bloom T."/>
            <person name="Blye J."/>
            <person name="Boguslavskiy L."/>
            <person name="Bonnet C."/>
            <person name="Boukhgalter B."/>
            <person name="Bourzgui I."/>
            <person name="Brown A."/>
            <person name="Cahill P."/>
            <person name="Channer S."/>
            <person name="Cheshatsang Y."/>
            <person name="Chuda L."/>
            <person name="Citroen M."/>
            <person name="Collymore A."/>
            <person name="Cooke P."/>
            <person name="Costello M."/>
            <person name="D'Aco K."/>
            <person name="Daza R."/>
            <person name="De Haan G."/>
            <person name="DeGray S."/>
            <person name="DeMaso C."/>
            <person name="Dhargay N."/>
            <person name="Dooley K."/>
            <person name="Dooley E."/>
            <person name="Doricent M."/>
            <person name="Dorje P."/>
            <person name="Dorjee K."/>
            <person name="Dupes A."/>
            <person name="Elong R."/>
            <person name="Falk J."/>
            <person name="Farina A."/>
            <person name="Faro S."/>
            <person name="Ferguson D."/>
            <person name="Fisher S."/>
            <person name="Foley C.D."/>
            <person name="Franke A."/>
            <person name="Friedrich D."/>
            <person name="Gadbois L."/>
            <person name="Gearin G."/>
            <person name="Gearin C.R."/>
            <person name="Giannoukos G."/>
            <person name="Goode T."/>
            <person name="Graham J."/>
            <person name="Grandbois E."/>
            <person name="Grewal S."/>
            <person name="Gyaltsen K."/>
            <person name="Hafez N."/>
            <person name="Hagos B."/>
            <person name="Hall J."/>
            <person name="Henson C."/>
            <person name="Hollinger A."/>
            <person name="Honan T."/>
            <person name="Huard M.D."/>
            <person name="Hughes L."/>
            <person name="Hurhula B."/>
            <person name="Husby M.E."/>
            <person name="Kamat A."/>
            <person name="Kanga B."/>
            <person name="Kashin S."/>
            <person name="Khazanovich D."/>
            <person name="Kisner P."/>
            <person name="Lance K."/>
            <person name="Lara M."/>
            <person name="Lee W."/>
            <person name="Lennon N."/>
            <person name="Letendre F."/>
            <person name="LeVine R."/>
            <person name="Lipovsky A."/>
            <person name="Liu X."/>
            <person name="Liu J."/>
            <person name="Liu S."/>
            <person name="Lokyitsang T."/>
            <person name="Lokyitsang Y."/>
            <person name="Lubonja R."/>
            <person name="Lui A."/>
            <person name="MacDonald P."/>
            <person name="Magnisalis V."/>
            <person name="Maru K."/>
            <person name="Matthews C."/>
            <person name="McCusker W."/>
            <person name="McDonough S."/>
            <person name="Mehta T."/>
            <person name="Meldrim J."/>
            <person name="Meneus L."/>
            <person name="Mihai O."/>
            <person name="Mihalev A."/>
            <person name="Mihova T."/>
            <person name="Mittelman R."/>
            <person name="Mlenga V."/>
            <person name="Montmayeur A."/>
            <person name="Mulrain L."/>
            <person name="Navidi A."/>
            <person name="Naylor J."/>
            <person name="Negash T."/>
            <person name="Nguyen T."/>
            <person name="Nguyen N."/>
            <person name="Nicol R."/>
            <person name="Norbu C."/>
            <person name="Norbu N."/>
            <person name="Novod N."/>
            <person name="O'Neill B."/>
            <person name="Osman S."/>
            <person name="Markiewicz E."/>
            <person name="Oyono O.L."/>
            <person name="Patti C."/>
            <person name="Phunkhang P."/>
            <person name="Pierre F."/>
            <person name="Priest M."/>
            <person name="Raghuraman S."/>
            <person name="Rege F."/>
            <person name="Reyes R."/>
            <person name="Rise C."/>
            <person name="Rogov P."/>
            <person name="Ross K."/>
            <person name="Ryan E."/>
            <person name="Settipalli S."/>
            <person name="Shea T."/>
            <person name="Sherpa N."/>
            <person name="Shi L."/>
            <person name="Shih D."/>
            <person name="Sparrow T."/>
            <person name="Spaulding J."/>
            <person name="Stalker J."/>
            <person name="Stange-Thomann N."/>
            <person name="Stavropoulos S."/>
            <person name="Stone C."/>
            <person name="Strader C."/>
            <person name="Tesfaye S."/>
            <person name="Thomson T."/>
            <person name="Thoulutsang Y."/>
            <person name="Thoulutsang D."/>
            <person name="Topham K."/>
            <person name="Topping I."/>
            <person name="Tsamla T."/>
            <person name="Vassiliev H."/>
            <person name="Vo A."/>
            <person name="Wangchuk T."/>
            <person name="Wangdi T."/>
            <person name="Weiand M."/>
            <person name="Wilkinson J."/>
            <person name="Wilson A."/>
            <person name="Yadav S."/>
            <person name="Young G."/>
            <person name="Yu Q."/>
            <person name="Zembek L."/>
            <person name="Zhong D."/>
            <person name="Zimmer A."/>
            <person name="Zwirko Z."/>
            <person name="Jaffe D.B."/>
            <person name="Alvarez P."/>
            <person name="Brockman W."/>
            <person name="Butler J."/>
            <person name="Chin C."/>
            <person name="Gnerre S."/>
            <person name="Grabherr M."/>
            <person name="Kleber M."/>
            <person name="Mauceli E."/>
            <person name="MacCallum I."/>
        </authorList>
    </citation>
    <scope>NUCLEOTIDE SEQUENCE [LARGE SCALE GENOMIC DNA]</scope>
    <source>
        <strain evidence="4">white501</strain>
    </source>
</reference>
<protein>
    <submittedName>
        <fullName evidence="3">GD11970</fullName>
    </submittedName>
</protein>
<dbReference type="InterPro" id="IPR036378">
    <property type="entry name" value="FAS1_dom_sf"/>
</dbReference>
<name>B4NRZ3_DROSI</name>
<dbReference type="PhylomeDB" id="B4NRZ3"/>
<dbReference type="InterPro" id="IPR050904">
    <property type="entry name" value="Adhesion/Biosynth-related"/>
</dbReference>
<dbReference type="Gene3D" id="2.30.180.10">
    <property type="entry name" value="FAS1 domain"/>
    <property type="match status" value="2"/>
</dbReference>
<dbReference type="SUPFAM" id="SSF82153">
    <property type="entry name" value="FAS1 domain"/>
    <property type="match status" value="2"/>
</dbReference>
<dbReference type="FunFam" id="2.30.180.10:FF:000029">
    <property type="entry name" value="Uncharacterized protein, isoform C"/>
    <property type="match status" value="1"/>
</dbReference>
<dbReference type="Pfam" id="PF02469">
    <property type="entry name" value="Fasciclin"/>
    <property type="match status" value="2"/>
</dbReference>
<dbReference type="PANTHER" id="PTHR10900:SF120">
    <property type="entry name" value="MUCIN-5AC-RELATED"/>
    <property type="match status" value="1"/>
</dbReference>
<feature type="domain" description="FAS1" evidence="2">
    <location>
        <begin position="429"/>
        <end position="563"/>
    </location>
</feature>
<dbReference type="PROSITE" id="PS50213">
    <property type="entry name" value="FAS1"/>
    <property type="match status" value="2"/>
</dbReference>
<feature type="compositionally biased region" description="Low complexity" evidence="1">
    <location>
        <begin position="163"/>
        <end position="174"/>
    </location>
</feature>
<dbReference type="GO" id="GO:0005615">
    <property type="term" value="C:extracellular space"/>
    <property type="evidence" value="ECO:0007669"/>
    <property type="project" value="TreeGrafter"/>
</dbReference>
<dbReference type="AlphaFoldDB" id="B4NRZ3"/>
<keyword evidence="4" id="KW-1185">Reference proteome</keyword>
<dbReference type="Proteomes" id="UP000000304">
    <property type="component" value="Unassembled WGS sequence"/>
</dbReference>
<evidence type="ECO:0000259" key="2">
    <source>
        <dbReference type="PROSITE" id="PS50213"/>
    </source>
</evidence>
<dbReference type="STRING" id="7240.B4NRZ3"/>
<dbReference type="FunFam" id="2.30.180.10:FF:000027">
    <property type="entry name" value="Uncharacterized protein, isoform C"/>
    <property type="match status" value="1"/>
</dbReference>
<sequence length="564" mass="61170">MTSSAVITSDSDEPPSLEELAKRGLIPDGYEIEGLSPKSQAPATAAPPTLPPKKKATYVYLEEQTDGSFKIQGVKANGEKETKQTGSEVESILERIRSGEIKLPPSVSRLTLPNDELVEIKSGKIIQTTRAPTTTTSTTTTTTTTPTPFISRGTPSNHRQYHPSRTSTTTTTTTAPTTARHNLIYESSTSHVNAASLIRTTTSPIYGGSTVTVSPYLEGVSTHLPVVTERLSDVANNAELLPPVPQYADALVQETENTEKAAQANPSTSSVLSNPSEDLLQILKTNGLFPMAKYLRQSGLDSILNETRPYTIFVPTDKAFKNLLVQLGGPKRAEEKFQSNPRLLSGLLLHHVIPGAFEIATLQDEMTGVSLAGTQLRVNQYNMHDQEWNDVTLTTINGAMVVLNKKDIKIPQGVAHAVDRVMFPLPVGDILQTLQSDREGRFSNFLKILYTSGLSEKLQSKGVKTYTVFAPVDKSFSELDSDTLEKLYNDKDAAEQFAMKHIVPGALFSAGMRFYQVKDSLSTGKTVILQKTSAGKIKVNDAQMVTSNIPATNGVIHALDGVLA</sequence>
<dbReference type="OrthoDB" id="286301at2759"/>
<evidence type="ECO:0000313" key="4">
    <source>
        <dbReference type="Proteomes" id="UP000000304"/>
    </source>
</evidence>
<organism evidence="3 4">
    <name type="scientific">Drosophila simulans</name>
    <name type="common">Fruit fly</name>
    <dbReference type="NCBI Taxonomy" id="7240"/>
    <lineage>
        <taxon>Eukaryota</taxon>
        <taxon>Metazoa</taxon>
        <taxon>Ecdysozoa</taxon>
        <taxon>Arthropoda</taxon>
        <taxon>Hexapoda</taxon>
        <taxon>Insecta</taxon>
        <taxon>Pterygota</taxon>
        <taxon>Neoptera</taxon>
        <taxon>Endopterygota</taxon>
        <taxon>Diptera</taxon>
        <taxon>Brachycera</taxon>
        <taxon>Muscomorpha</taxon>
        <taxon>Ephydroidea</taxon>
        <taxon>Drosophilidae</taxon>
        <taxon>Drosophila</taxon>
        <taxon>Sophophora</taxon>
    </lineage>
</organism>
<accession>B4NRZ3</accession>
<feature type="region of interest" description="Disordered" evidence="1">
    <location>
        <begin position="130"/>
        <end position="174"/>
    </location>
</feature>
<dbReference type="EMBL" id="CH981695">
    <property type="protein sequence ID" value="EDX15371.1"/>
    <property type="molecule type" value="Genomic_DNA"/>
</dbReference>
<dbReference type="SMART" id="SM00554">
    <property type="entry name" value="FAS1"/>
    <property type="match status" value="2"/>
</dbReference>